<protein>
    <submittedName>
        <fullName evidence="1">Anaphase-promoting complex subunit</fullName>
    </submittedName>
</protein>
<gene>
    <name evidence="1" type="ORF">Sango_2809600</name>
</gene>
<dbReference type="EMBL" id="JACGWL010000611">
    <property type="protein sequence ID" value="KAK4383100.1"/>
    <property type="molecule type" value="Genomic_DNA"/>
</dbReference>
<dbReference type="Proteomes" id="UP001289374">
    <property type="component" value="Unassembled WGS sequence"/>
</dbReference>
<organism evidence="1 2">
    <name type="scientific">Sesamum angolense</name>
    <dbReference type="NCBI Taxonomy" id="2727404"/>
    <lineage>
        <taxon>Eukaryota</taxon>
        <taxon>Viridiplantae</taxon>
        <taxon>Streptophyta</taxon>
        <taxon>Embryophyta</taxon>
        <taxon>Tracheophyta</taxon>
        <taxon>Spermatophyta</taxon>
        <taxon>Magnoliopsida</taxon>
        <taxon>eudicotyledons</taxon>
        <taxon>Gunneridae</taxon>
        <taxon>Pentapetalae</taxon>
        <taxon>asterids</taxon>
        <taxon>lamiids</taxon>
        <taxon>Lamiales</taxon>
        <taxon>Pedaliaceae</taxon>
        <taxon>Sesamum</taxon>
    </lineage>
</organism>
<proteinExistence type="predicted"/>
<evidence type="ECO:0000313" key="1">
    <source>
        <dbReference type="EMBL" id="KAK4383100.1"/>
    </source>
</evidence>
<accession>A0AAE1T720</accession>
<comment type="caution">
    <text evidence="1">The sequence shown here is derived from an EMBL/GenBank/DDBJ whole genome shotgun (WGS) entry which is preliminary data.</text>
</comment>
<keyword evidence="2" id="KW-1185">Reference proteome</keyword>
<reference evidence="1" key="2">
    <citation type="journal article" date="2024" name="Plant">
        <title>Genomic evolution and insights into agronomic trait innovations of Sesamum species.</title>
        <authorList>
            <person name="Miao H."/>
            <person name="Wang L."/>
            <person name="Qu L."/>
            <person name="Liu H."/>
            <person name="Sun Y."/>
            <person name="Le M."/>
            <person name="Wang Q."/>
            <person name="Wei S."/>
            <person name="Zheng Y."/>
            <person name="Lin W."/>
            <person name="Duan Y."/>
            <person name="Cao H."/>
            <person name="Xiong S."/>
            <person name="Wang X."/>
            <person name="Wei L."/>
            <person name="Li C."/>
            <person name="Ma Q."/>
            <person name="Ju M."/>
            <person name="Zhao R."/>
            <person name="Li G."/>
            <person name="Mu C."/>
            <person name="Tian Q."/>
            <person name="Mei H."/>
            <person name="Zhang T."/>
            <person name="Gao T."/>
            <person name="Zhang H."/>
        </authorList>
    </citation>
    <scope>NUCLEOTIDE SEQUENCE</scope>
    <source>
        <strain evidence="1">K16</strain>
    </source>
</reference>
<reference evidence="1" key="1">
    <citation type="submission" date="2020-06" db="EMBL/GenBank/DDBJ databases">
        <authorList>
            <person name="Li T."/>
            <person name="Hu X."/>
            <person name="Zhang T."/>
            <person name="Song X."/>
            <person name="Zhang H."/>
            <person name="Dai N."/>
            <person name="Sheng W."/>
            <person name="Hou X."/>
            <person name="Wei L."/>
        </authorList>
    </citation>
    <scope>NUCLEOTIDE SEQUENCE</scope>
    <source>
        <strain evidence="1">K16</strain>
        <tissue evidence="1">Leaf</tissue>
    </source>
</reference>
<evidence type="ECO:0000313" key="2">
    <source>
        <dbReference type="Proteomes" id="UP001289374"/>
    </source>
</evidence>
<name>A0AAE1T720_9LAMI</name>
<sequence>MAAAEGSLASPMCNLAILDSLNKNSVGEMTDSWNAFCLATENLLGGGGELSLDSDFVSHVRNLCSRGLESLIVEHFLCSVELISFVSLRVELDLYYLI</sequence>
<dbReference type="AlphaFoldDB" id="A0AAE1T720"/>